<feature type="compositionally biased region" description="Basic residues" evidence="1">
    <location>
        <begin position="1"/>
        <end position="10"/>
    </location>
</feature>
<evidence type="ECO:0000256" key="1">
    <source>
        <dbReference type="SAM" id="MobiDB-lite"/>
    </source>
</evidence>
<protein>
    <submittedName>
        <fullName evidence="2">Uncharacterized protein</fullName>
    </submittedName>
</protein>
<reference evidence="2" key="1">
    <citation type="journal article" date="2008" name="Nature">
        <title>The amphioxus genome and the evolution of the chordate karyotype.</title>
        <authorList>
            <consortium name="US DOE Joint Genome Institute (JGI-PGF)"/>
            <person name="Putnam N.H."/>
            <person name="Butts T."/>
            <person name="Ferrier D.E.K."/>
            <person name="Furlong R.F."/>
            <person name="Hellsten U."/>
            <person name="Kawashima T."/>
            <person name="Robinson-Rechavi M."/>
            <person name="Shoguchi E."/>
            <person name="Terry A."/>
            <person name="Yu J.-K."/>
            <person name="Benito-Gutierrez E.L."/>
            <person name="Dubchak I."/>
            <person name="Garcia-Fernandez J."/>
            <person name="Gibson-Brown J.J."/>
            <person name="Grigoriev I.V."/>
            <person name="Horton A.C."/>
            <person name="de Jong P.J."/>
            <person name="Jurka J."/>
            <person name="Kapitonov V.V."/>
            <person name="Kohara Y."/>
            <person name="Kuroki Y."/>
            <person name="Lindquist E."/>
            <person name="Lucas S."/>
            <person name="Osoegawa K."/>
            <person name="Pennacchio L.A."/>
            <person name="Salamov A.A."/>
            <person name="Satou Y."/>
            <person name="Sauka-Spengler T."/>
            <person name="Schmutz J."/>
            <person name="Shin-I T."/>
            <person name="Toyoda A."/>
            <person name="Bronner-Fraser M."/>
            <person name="Fujiyama A."/>
            <person name="Holland L.Z."/>
            <person name="Holland P.W.H."/>
            <person name="Satoh N."/>
            <person name="Rokhsar D.S."/>
        </authorList>
    </citation>
    <scope>NUCLEOTIDE SEQUENCE [LARGE SCALE GENOMIC DNA]</scope>
    <source>
        <strain evidence="2">S238N-H82</strain>
        <tissue evidence="2">Testes</tissue>
    </source>
</reference>
<gene>
    <name evidence="2" type="ORF">BRAFLDRAFT_93597</name>
</gene>
<dbReference type="AlphaFoldDB" id="C3Y8X5"/>
<proteinExistence type="predicted"/>
<dbReference type="InParanoid" id="C3Y8X5"/>
<dbReference type="EMBL" id="GG666492">
    <property type="protein sequence ID" value="EEN63031.1"/>
    <property type="molecule type" value="Genomic_DNA"/>
</dbReference>
<name>C3Y8X5_BRAFL</name>
<sequence length="138" mass="15344">MAHRVRRVTKKAQPSAVSFPPSSTANVNEVIQGVADLSVSKPTALSQPQTIDCGRPDPLQWYVCCMRKKRQWFPLSRENTYAFKDCDKKGSPDGRKKYQLVTAKTFASPSGQSCVLFLCTCDDGFEQSERLFATSTSV</sequence>
<accession>C3Y8X5</accession>
<evidence type="ECO:0000313" key="2">
    <source>
        <dbReference type="EMBL" id="EEN63031.1"/>
    </source>
</evidence>
<feature type="region of interest" description="Disordered" evidence="1">
    <location>
        <begin position="1"/>
        <end position="20"/>
    </location>
</feature>
<organism>
    <name type="scientific">Branchiostoma floridae</name>
    <name type="common">Florida lancelet</name>
    <name type="synonym">Amphioxus</name>
    <dbReference type="NCBI Taxonomy" id="7739"/>
    <lineage>
        <taxon>Eukaryota</taxon>
        <taxon>Metazoa</taxon>
        <taxon>Chordata</taxon>
        <taxon>Cephalochordata</taxon>
        <taxon>Leptocardii</taxon>
        <taxon>Amphioxiformes</taxon>
        <taxon>Branchiostomatidae</taxon>
        <taxon>Branchiostoma</taxon>
    </lineage>
</organism>
<feature type="non-terminal residue" evidence="2">
    <location>
        <position position="138"/>
    </location>
</feature>